<dbReference type="Gene3D" id="1.10.510.10">
    <property type="entry name" value="Transferase(Phosphotransferase) domain 1"/>
    <property type="match status" value="1"/>
</dbReference>
<accession>A0A6A6DVZ8</accession>
<name>A0A6A6DVZ8_9PEZI</name>
<dbReference type="EMBL" id="ML994645">
    <property type="protein sequence ID" value="KAF2182955.1"/>
    <property type="molecule type" value="Genomic_DNA"/>
</dbReference>
<dbReference type="InterPro" id="IPR011009">
    <property type="entry name" value="Kinase-like_dom_sf"/>
</dbReference>
<keyword evidence="3" id="KW-1185">Reference proteome</keyword>
<reference evidence="2" key="1">
    <citation type="journal article" date="2020" name="Stud. Mycol.">
        <title>101 Dothideomycetes genomes: a test case for predicting lifestyles and emergence of pathogens.</title>
        <authorList>
            <person name="Haridas S."/>
            <person name="Albert R."/>
            <person name="Binder M."/>
            <person name="Bloem J."/>
            <person name="Labutti K."/>
            <person name="Salamov A."/>
            <person name="Andreopoulos B."/>
            <person name="Baker S."/>
            <person name="Barry K."/>
            <person name="Bills G."/>
            <person name="Bluhm B."/>
            <person name="Cannon C."/>
            <person name="Castanera R."/>
            <person name="Culley D."/>
            <person name="Daum C."/>
            <person name="Ezra D."/>
            <person name="Gonzalez J."/>
            <person name="Henrissat B."/>
            <person name="Kuo A."/>
            <person name="Liang C."/>
            <person name="Lipzen A."/>
            <person name="Lutzoni F."/>
            <person name="Magnuson J."/>
            <person name="Mondo S."/>
            <person name="Nolan M."/>
            <person name="Ohm R."/>
            <person name="Pangilinan J."/>
            <person name="Park H.-J."/>
            <person name="Ramirez L."/>
            <person name="Alfaro M."/>
            <person name="Sun H."/>
            <person name="Tritt A."/>
            <person name="Yoshinaga Y."/>
            <person name="Zwiers L.-H."/>
            <person name="Turgeon B."/>
            <person name="Goodwin S."/>
            <person name="Spatafora J."/>
            <person name="Crous P."/>
            <person name="Grigoriev I."/>
        </authorList>
    </citation>
    <scope>NUCLEOTIDE SEQUENCE</scope>
    <source>
        <strain evidence="2">CBS 207.26</strain>
    </source>
</reference>
<dbReference type="InterPro" id="IPR001245">
    <property type="entry name" value="Ser-Thr/Tyr_kinase_cat_dom"/>
</dbReference>
<evidence type="ECO:0000313" key="2">
    <source>
        <dbReference type="EMBL" id="KAF2182955.1"/>
    </source>
</evidence>
<gene>
    <name evidence="2" type="ORF">K469DRAFT_740055</name>
</gene>
<protein>
    <recommendedName>
        <fullName evidence="1">Serine-threonine/tyrosine-protein kinase catalytic domain-containing protein</fullName>
    </recommendedName>
</protein>
<dbReference type="SUPFAM" id="SSF56112">
    <property type="entry name" value="Protein kinase-like (PK-like)"/>
    <property type="match status" value="1"/>
</dbReference>
<feature type="domain" description="Serine-threonine/tyrosine-protein kinase catalytic" evidence="1">
    <location>
        <begin position="48"/>
        <end position="105"/>
    </location>
</feature>
<dbReference type="GO" id="GO:0004672">
    <property type="term" value="F:protein kinase activity"/>
    <property type="evidence" value="ECO:0007669"/>
    <property type="project" value="InterPro"/>
</dbReference>
<dbReference type="Pfam" id="PF07714">
    <property type="entry name" value="PK_Tyr_Ser-Thr"/>
    <property type="match status" value="1"/>
</dbReference>
<evidence type="ECO:0000313" key="3">
    <source>
        <dbReference type="Proteomes" id="UP000800200"/>
    </source>
</evidence>
<dbReference type="OrthoDB" id="1668230at2759"/>
<sequence>MTTNSNAETFVTYVIGKRTISGGSSGWIELLDSGEVLKTPHSGSLEAGSRRELKVEARIYQHLGRHPRLVQLFRYCPDQGLFMEYMPNGNLKEYLRQHHEEITFKQ</sequence>
<feature type="non-terminal residue" evidence="2">
    <location>
        <position position="106"/>
    </location>
</feature>
<evidence type="ECO:0000259" key="1">
    <source>
        <dbReference type="Pfam" id="PF07714"/>
    </source>
</evidence>
<organism evidence="2 3">
    <name type="scientific">Zopfia rhizophila CBS 207.26</name>
    <dbReference type="NCBI Taxonomy" id="1314779"/>
    <lineage>
        <taxon>Eukaryota</taxon>
        <taxon>Fungi</taxon>
        <taxon>Dikarya</taxon>
        <taxon>Ascomycota</taxon>
        <taxon>Pezizomycotina</taxon>
        <taxon>Dothideomycetes</taxon>
        <taxon>Dothideomycetes incertae sedis</taxon>
        <taxon>Zopfiaceae</taxon>
        <taxon>Zopfia</taxon>
    </lineage>
</organism>
<dbReference type="AlphaFoldDB" id="A0A6A6DVZ8"/>
<dbReference type="Proteomes" id="UP000800200">
    <property type="component" value="Unassembled WGS sequence"/>
</dbReference>
<proteinExistence type="predicted"/>